<evidence type="ECO:0000313" key="3">
    <source>
        <dbReference type="EMBL" id="EAY17560.1"/>
    </source>
</evidence>
<sequence length="298" mass="34223">MRSRKNKKSKKGFQQESNKPTSEVPVFQYETNWGKENIYGEADSGSESDEEHYIEEAEIQEKKHLSTLKNEDYKAFQPPSLSEIDHAMEAPKEDSAILEQKLNEKQKEELSLKIKQIISLLVQTTEEIKSDDLEPYQKQLLNSILTNGSFYLYLVSKGYMSTTHPSLDYIEEVQQLLHEGGVEEEEMEEEAEEVAEEEEEPAKEEVPEKHIPDHLQKVEKGEFRPVSTAILKNKVIIPNNSKRRTNPRNAHSHKYAVAMQEYSTTHKKKNAPRDGLYKGERAGIAKNVVRSTKLQAAH</sequence>
<feature type="domain" description="Sas10 C-terminal" evidence="2">
    <location>
        <begin position="221"/>
        <end position="294"/>
    </location>
</feature>
<keyword evidence="4" id="KW-1185">Reference proteome</keyword>
<dbReference type="VEuPathDB" id="TrichDB:TVAGG3_0552340"/>
<accession>A2DPW4</accession>
<organism evidence="3 4">
    <name type="scientific">Trichomonas vaginalis (strain ATCC PRA-98 / G3)</name>
    <dbReference type="NCBI Taxonomy" id="412133"/>
    <lineage>
        <taxon>Eukaryota</taxon>
        <taxon>Metamonada</taxon>
        <taxon>Parabasalia</taxon>
        <taxon>Trichomonadida</taxon>
        <taxon>Trichomonadidae</taxon>
        <taxon>Trichomonas</taxon>
    </lineage>
</organism>
<gene>
    <name evidence="3" type="ORF">TVAG_453880</name>
</gene>
<reference evidence="3" key="2">
    <citation type="journal article" date="2007" name="Science">
        <title>Draft genome sequence of the sexually transmitted pathogen Trichomonas vaginalis.</title>
        <authorList>
            <person name="Carlton J.M."/>
            <person name="Hirt R.P."/>
            <person name="Silva J.C."/>
            <person name="Delcher A.L."/>
            <person name="Schatz M."/>
            <person name="Zhao Q."/>
            <person name="Wortman J.R."/>
            <person name="Bidwell S.L."/>
            <person name="Alsmark U.C.M."/>
            <person name="Besteiro S."/>
            <person name="Sicheritz-Ponten T."/>
            <person name="Noel C.J."/>
            <person name="Dacks J.B."/>
            <person name="Foster P.G."/>
            <person name="Simillion C."/>
            <person name="Van de Peer Y."/>
            <person name="Miranda-Saavedra D."/>
            <person name="Barton G.J."/>
            <person name="Westrop G.D."/>
            <person name="Mueller S."/>
            <person name="Dessi D."/>
            <person name="Fiori P.L."/>
            <person name="Ren Q."/>
            <person name="Paulsen I."/>
            <person name="Zhang H."/>
            <person name="Bastida-Corcuera F.D."/>
            <person name="Simoes-Barbosa A."/>
            <person name="Brown M.T."/>
            <person name="Hayes R.D."/>
            <person name="Mukherjee M."/>
            <person name="Okumura C.Y."/>
            <person name="Schneider R."/>
            <person name="Smith A.J."/>
            <person name="Vanacova S."/>
            <person name="Villalvazo M."/>
            <person name="Haas B.J."/>
            <person name="Pertea M."/>
            <person name="Feldblyum T.V."/>
            <person name="Utterback T.R."/>
            <person name="Shu C.L."/>
            <person name="Osoegawa K."/>
            <person name="de Jong P.J."/>
            <person name="Hrdy I."/>
            <person name="Horvathova L."/>
            <person name="Zubacova Z."/>
            <person name="Dolezal P."/>
            <person name="Malik S.B."/>
            <person name="Logsdon J.M. Jr."/>
            <person name="Henze K."/>
            <person name="Gupta A."/>
            <person name="Wang C.C."/>
            <person name="Dunne R.L."/>
            <person name="Upcroft J.A."/>
            <person name="Upcroft P."/>
            <person name="White O."/>
            <person name="Salzberg S.L."/>
            <person name="Tang P."/>
            <person name="Chiu C.-H."/>
            <person name="Lee Y.-S."/>
            <person name="Embley T.M."/>
            <person name="Coombs G.H."/>
            <person name="Mottram J.C."/>
            <person name="Tachezy J."/>
            <person name="Fraser-Liggett C.M."/>
            <person name="Johnson P.J."/>
        </authorList>
    </citation>
    <scope>NUCLEOTIDE SEQUENCE [LARGE SCALE GENOMIC DNA]</scope>
    <source>
        <strain evidence="3">G3</strain>
    </source>
</reference>
<feature type="compositionally biased region" description="Acidic residues" evidence="1">
    <location>
        <begin position="188"/>
        <end position="202"/>
    </location>
</feature>
<feature type="region of interest" description="Disordered" evidence="1">
    <location>
        <begin position="188"/>
        <end position="208"/>
    </location>
</feature>
<dbReference type="STRING" id="5722.A2DPW4"/>
<dbReference type="GO" id="GO:0000462">
    <property type="term" value="P:maturation of SSU-rRNA from tricistronic rRNA transcript (SSU-rRNA, 5.8S rRNA, LSU-rRNA)"/>
    <property type="evidence" value="ECO:0000318"/>
    <property type="project" value="GO_Central"/>
</dbReference>
<dbReference type="KEGG" id="tva:4775577"/>
<dbReference type="EMBL" id="DS113229">
    <property type="protein sequence ID" value="EAY17560.1"/>
    <property type="molecule type" value="Genomic_DNA"/>
</dbReference>
<dbReference type="AlphaFoldDB" id="A2DPW4"/>
<protein>
    <recommendedName>
        <fullName evidence="2">Sas10 C-terminal domain-containing protein</fullName>
    </recommendedName>
</protein>
<feature type="compositionally biased region" description="Polar residues" evidence="1">
    <location>
        <begin position="12"/>
        <end position="21"/>
    </location>
</feature>
<dbReference type="OrthoDB" id="10475491at2759"/>
<feature type="region of interest" description="Disordered" evidence="1">
    <location>
        <begin position="1"/>
        <end position="26"/>
    </location>
</feature>
<dbReference type="GO" id="GO:0032040">
    <property type="term" value="C:small-subunit processome"/>
    <property type="evidence" value="ECO:0000318"/>
    <property type="project" value="GO_Central"/>
</dbReference>
<feature type="compositionally biased region" description="Basic residues" evidence="1">
    <location>
        <begin position="1"/>
        <end position="11"/>
    </location>
</feature>
<evidence type="ECO:0000259" key="2">
    <source>
        <dbReference type="Pfam" id="PF09368"/>
    </source>
</evidence>
<dbReference type="InterPro" id="IPR018972">
    <property type="entry name" value="Sas10_C_dom"/>
</dbReference>
<dbReference type="VEuPathDB" id="TrichDB:TVAG_453880"/>
<evidence type="ECO:0000256" key="1">
    <source>
        <dbReference type="SAM" id="MobiDB-lite"/>
    </source>
</evidence>
<dbReference type="Pfam" id="PF09368">
    <property type="entry name" value="Sas10"/>
    <property type="match status" value="1"/>
</dbReference>
<dbReference type="RefSeq" id="XP_001329695.1">
    <property type="nucleotide sequence ID" value="XM_001329660.1"/>
</dbReference>
<evidence type="ECO:0000313" key="4">
    <source>
        <dbReference type="Proteomes" id="UP000001542"/>
    </source>
</evidence>
<reference evidence="3" key="1">
    <citation type="submission" date="2006-10" db="EMBL/GenBank/DDBJ databases">
        <authorList>
            <person name="Amadeo P."/>
            <person name="Zhao Q."/>
            <person name="Wortman J."/>
            <person name="Fraser-Liggett C."/>
            <person name="Carlton J."/>
        </authorList>
    </citation>
    <scope>NUCLEOTIDE SEQUENCE</scope>
    <source>
        <strain evidence="3">G3</strain>
    </source>
</reference>
<dbReference type="Proteomes" id="UP000001542">
    <property type="component" value="Unassembled WGS sequence"/>
</dbReference>
<proteinExistence type="predicted"/>
<name>A2DPW4_TRIV3</name>
<dbReference type="InParanoid" id="A2DPW4"/>
<dbReference type="GO" id="GO:0005730">
    <property type="term" value="C:nucleolus"/>
    <property type="evidence" value="ECO:0000318"/>
    <property type="project" value="GO_Central"/>
</dbReference>